<organism evidence="9 10">
    <name type="scientific">Candidatus Collierbacteria bacterium GW2011_GWF2_44_15</name>
    <dbReference type="NCBI Taxonomy" id="1618404"/>
    <lineage>
        <taxon>Bacteria</taxon>
        <taxon>Candidatus Collieribacteriota</taxon>
    </lineage>
</organism>
<dbReference type="EMBL" id="LCHZ01000010">
    <property type="protein sequence ID" value="KKT46698.1"/>
    <property type="molecule type" value="Genomic_DNA"/>
</dbReference>
<evidence type="ECO:0000259" key="8">
    <source>
        <dbReference type="Pfam" id="PF03167"/>
    </source>
</evidence>
<comment type="similarity">
    <text evidence="3">Belongs to the uracil-DNA glycosylase (UDG) superfamily. UNG family.</text>
</comment>
<dbReference type="InterPro" id="IPR005122">
    <property type="entry name" value="Uracil-DNA_glycosylase-like"/>
</dbReference>
<dbReference type="GO" id="GO:0097510">
    <property type="term" value="P:base-excision repair, AP site formation via deaminated base removal"/>
    <property type="evidence" value="ECO:0007669"/>
    <property type="project" value="TreeGrafter"/>
</dbReference>
<dbReference type="Proteomes" id="UP000033861">
    <property type="component" value="Unassembled WGS sequence"/>
</dbReference>
<evidence type="ECO:0000256" key="1">
    <source>
        <dbReference type="ARBA" id="ARBA00001400"/>
    </source>
</evidence>
<protein>
    <recommendedName>
        <fullName evidence="4">uracil-DNA glycosylase</fullName>
        <ecNumber evidence="4">3.2.2.27</ecNumber>
    </recommendedName>
</protein>
<evidence type="ECO:0000313" key="9">
    <source>
        <dbReference type="EMBL" id="KKT46698.1"/>
    </source>
</evidence>
<dbReference type="STRING" id="1618404.UW35_C0010G0055"/>
<proteinExistence type="inferred from homology"/>
<comment type="function">
    <text evidence="2">Excises uracil residues from the DNA which can arise as a result of misincorporation of dUMP residues by DNA polymerase or due to deamination of cytosine.</text>
</comment>
<sequence length="156" mass="17092">RWADQGVLLLNATLTVRAHQAGSHQNKGWEQFTDAVIKVLSDKKVGLVFLLWGNYAQKKGVVIDGKKHLVLKAPHPSPLSAHSGFFGSKHFSQANTRLNGRYKKSPVVETGRERMRGVTPNPAIARTRARAGNPGSSACASILSVEVEMSIQKIRR</sequence>
<dbReference type="InterPro" id="IPR036895">
    <property type="entry name" value="Uracil-DNA_glycosylase-like_sf"/>
</dbReference>
<evidence type="ECO:0000256" key="2">
    <source>
        <dbReference type="ARBA" id="ARBA00002631"/>
    </source>
</evidence>
<accession>A0A0G1HJH2</accession>
<feature type="domain" description="Uracil-DNA glycosylase-like" evidence="8">
    <location>
        <begin position="2"/>
        <end position="98"/>
    </location>
</feature>
<evidence type="ECO:0000256" key="6">
    <source>
        <dbReference type="ARBA" id="ARBA00022801"/>
    </source>
</evidence>
<dbReference type="InterPro" id="IPR002043">
    <property type="entry name" value="UDG_fam1"/>
</dbReference>
<dbReference type="Pfam" id="PF03167">
    <property type="entry name" value="UDG"/>
    <property type="match status" value="1"/>
</dbReference>
<dbReference type="Gene3D" id="3.40.470.10">
    <property type="entry name" value="Uracil-DNA glycosylase-like domain"/>
    <property type="match status" value="1"/>
</dbReference>
<feature type="non-terminal residue" evidence="9">
    <location>
        <position position="1"/>
    </location>
</feature>
<evidence type="ECO:0000256" key="3">
    <source>
        <dbReference type="ARBA" id="ARBA00008184"/>
    </source>
</evidence>
<dbReference type="PATRIC" id="fig|1618404.3.peg.356"/>
<dbReference type="GO" id="GO:0004844">
    <property type="term" value="F:uracil DNA N-glycosylase activity"/>
    <property type="evidence" value="ECO:0007669"/>
    <property type="project" value="UniProtKB-EC"/>
</dbReference>
<comment type="catalytic activity">
    <reaction evidence="1">
        <text>Hydrolyzes single-stranded DNA or mismatched double-stranded DNA and polynucleotides, releasing free uracil.</text>
        <dbReference type="EC" id="3.2.2.27"/>
    </reaction>
</comment>
<keyword evidence="6" id="KW-0378">Hydrolase</keyword>
<keyword evidence="5" id="KW-0227">DNA damage</keyword>
<reference evidence="9 10" key="1">
    <citation type="journal article" date="2015" name="Nature">
        <title>rRNA introns, odd ribosomes, and small enigmatic genomes across a large radiation of phyla.</title>
        <authorList>
            <person name="Brown C.T."/>
            <person name="Hug L.A."/>
            <person name="Thomas B.C."/>
            <person name="Sharon I."/>
            <person name="Castelle C.J."/>
            <person name="Singh A."/>
            <person name="Wilkins M.J."/>
            <person name="Williams K.H."/>
            <person name="Banfield J.F."/>
        </authorList>
    </citation>
    <scope>NUCLEOTIDE SEQUENCE [LARGE SCALE GENOMIC DNA]</scope>
</reference>
<dbReference type="EC" id="3.2.2.27" evidence="4"/>
<evidence type="ECO:0000256" key="4">
    <source>
        <dbReference type="ARBA" id="ARBA00012030"/>
    </source>
</evidence>
<evidence type="ECO:0000313" key="10">
    <source>
        <dbReference type="Proteomes" id="UP000033861"/>
    </source>
</evidence>
<dbReference type="PANTHER" id="PTHR11264">
    <property type="entry name" value="URACIL-DNA GLYCOSYLASE"/>
    <property type="match status" value="1"/>
</dbReference>
<evidence type="ECO:0000256" key="5">
    <source>
        <dbReference type="ARBA" id="ARBA00022763"/>
    </source>
</evidence>
<dbReference type="PANTHER" id="PTHR11264:SF0">
    <property type="entry name" value="URACIL-DNA GLYCOSYLASE"/>
    <property type="match status" value="1"/>
</dbReference>
<comment type="caution">
    <text evidence="9">The sequence shown here is derived from an EMBL/GenBank/DDBJ whole genome shotgun (WGS) entry which is preliminary data.</text>
</comment>
<dbReference type="SUPFAM" id="SSF52141">
    <property type="entry name" value="Uracil-DNA glycosylase-like"/>
    <property type="match status" value="1"/>
</dbReference>
<dbReference type="AlphaFoldDB" id="A0A0G1HJH2"/>
<dbReference type="CDD" id="cd10027">
    <property type="entry name" value="UDG-F1-like"/>
    <property type="match status" value="1"/>
</dbReference>
<evidence type="ECO:0000256" key="7">
    <source>
        <dbReference type="ARBA" id="ARBA00023204"/>
    </source>
</evidence>
<name>A0A0G1HJH2_9BACT</name>
<gene>
    <name evidence="9" type="ORF">UW35_C0010G0055</name>
</gene>
<keyword evidence="7" id="KW-0234">DNA repair</keyword>